<evidence type="ECO:0000256" key="4">
    <source>
        <dbReference type="SAM" id="Phobius"/>
    </source>
</evidence>
<evidence type="ECO:0000259" key="5">
    <source>
        <dbReference type="PROSITE" id="PS50111"/>
    </source>
</evidence>
<dbReference type="Gene3D" id="3.30.450.20">
    <property type="entry name" value="PAS domain"/>
    <property type="match status" value="1"/>
</dbReference>
<dbReference type="SMART" id="SM00283">
    <property type="entry name" value="MA"/>
    <property type="match status" value="1"/>
</dbReference>
<sequence length="504" mass="56023">MKFRRSLIWFAVVLAVLFVYCLFIDMFWGHKVILGAVLLLTAGGLLYSERGLKSLRHDLTRSREEIKQLGNEIYVTADRLHGALEEISRHTDGLQQTADYSHAYEMELRQRSYEAKANMEESFYKMKEAAAATEQISELTDRLGGNMQDTSRGVGEMLESIHNTRSVMDQLEQQGSQMRQKFGQLNEQISKVEQINALINGIVEETSLLALNASIEAARAGEEGRGFAVVAGRIRKLADQSKDSVEQSTSLLRELTTQVKEVADSVKKEQSAVKLGVKDVEAIHNRLETVAERVKEVEGVVTETLSAAESQNRLIEQTSGKLNDAVQIVNETISNVDLTLEQVTKQREQINQLNEVSENLLKESEALHQSVLEIAGTTEAGETLYAGKLQEMQAILETIAANEKLWVLDPEQHQAVLTSYLSRTEDIQAIWSNHTDGTFIFSEPAAGLLNARRRDWWIGAMEQGAFVSRPYVSAITKRSCITLSKAIVNGQGETVGVVGLDLAV</sequence>
<keyword evidence="4" id="KW-1133">Transmembrane helix</keyword>
<keyword evidence="4" id="KW-0472">Membrane</keyword>
<dbReference type="STRING" id="1462996.AWM70_08340"/>
<dbReference type="InterPro" id="IPR004089">
    <property type="entry name" value="MCPsignal_dom"/>
</dbReference>
<dbReference type="GO" id="GO:0007165">
    <property type="term" value="P:signal transduction"/>
    <property type="evidence" value="ECO:0007669"/>
    <property type="project" value="UniProtKB-KW"/>
</dbReference>
<proteinExistence type="predicted"/>
<dbReference type="Pfam" id="PF22673">
    <property type="entry name" value="MCP-like_PDC_1"/>
    <property type="match status" value="1"/>
</dbReference>
<dbReference type="GO" id="GO:0016020">
    <property type="term" value="C:membrane"/>
    <property type="evidence" value="ECO:0007669"/>
    <property type="project" value="InterPro"/>
</dbReference>
<dbReference type="KEGG" id="pyg:AWM70_08340"/>
<dbReference type="RefSeq" id="WP_083180181.1">
    <property type="nucleotide sequence ID" value="NZ_CP014167.1"/>
</dbReference>
<name>A0A1B1MZJ4_9BACL</name>
<keyword evidence="3" id="KW-0175">Coiled coil</keyword>
<feature type="transmembrane region" description="Helical" evidence="4">
    <location>
        <begin position="7"/>
        <end position="26"/>
    </location>
</feature>
<dbReference type="EMBL" id="CP014167">
    <property type="protein sequence ID" value="ANS74591.1"/>
    <property type="molecule type" value="Genomic_DNA"/>
</dbReference>
<dbReference type="CDD" id="cd18773">
    <property type="entry name" value="PDC1_HK_sensor"/>
    <property type="match status" value="1"/>
</dbReference>
<feature type="coiled-coil region" evidence="3">
    <location>
        <begin position="340"/>
        <end position="370"/>
    </location>
</feature>
<evidence type="ECO:0000256" key="2">
    <source>
        <dbReference type="PROSITE-ProRule" id="PRU00284"/>
    </source>
</evidence>
<dbReference type="PANTHER" id="PTHR32089">
    <property type="entry name" value="METHYL-ACCEPTING CHEMOTAXIS PROTEIN MCPB"/>
    <property type="match status" value="1"/>
</dbReference>
<dbReference type="SUPFAM" id="SSF58104">
    <property type="entry name" value="Methyl-accepting chemotaxis protein (MCP) signaling domain"/>
    <property type="match status" value="1"/>
</dbReference>
<evidence type="ECO:0000313" key="6">
    <source>
        <dbReference type="EMBL" id="ANS74591.1"/>
    </source>
</evidence>
<reference evidence="6 7" key="1">
    <citation type="submission" date="2016-01" db="EMBL/GenBank/DDBJ databases">
        <title>Complete Genome Sequence of Paenibacillus yonginensis DCY84, a novel Plant Growth-Promoting Bacteria with Elicitation of Induced Systemic Resistance.</title>
        <authorList>
            <person name="Kim Y.J."/>
            <person name="Yang D.C."/>
            <person name="Sukweenadhi J."/>
        </authorList>
    </citation>
    <scope>NUCLEOTIDE SEQUENCE [LARGE SCALE GENOMIC DNA]</scope>
    <source>
        <strain evidence="6 7">DCY84</strain>
    </source>
</reference>
<dbReference type="PROSITE" id="PS50111">
    <property type="entry name" value="CHEMOTAXIS_TRANSDUC_2"/>
    <property type="match status" value="1"/>
</dbReference>
<dbReference type="InterPro" id="IPR029151">
    <property type="entry name" value="Sensor-like_sf"/>
</dbReference>
<dbReference type="Gene3D" id="1.10.287.950">
    <property type="entry name" value="Methyl-accepting chemotaxis protein"/>
    <property type="match status" value="1"/>
</dbReference>
<keyword evidence="7" id="KW-1185">Reference proteome</keyword>
<gene>
    <name evidence="6" type="ORF">AWM70_08340</name>
</gene>
<feature type="domain" description="Methyl-accepting transducer" evidence="5">
    <location>
        <begin position="90"/>
        <end position="326"/>
    </location>
</feature>
<organism evidence="6 7">
    <name type="scientific">Paenibacillus yonginensis</name>
    <dbReference type="NCBI Taxonomy" id="1462996"/>
    <lineage>
        <taxon>Bacteria</taxon>
        <taxon>Bacillati</taxon>
        <taxon>Bacillota</taxon>
        <taxon>Bacilli</taxon>
        <taxon>Bacillales</taxon>
        <taxon>Paenibacillaceae</taxon>
        <taxon>Paenibacillus</taxon>
    </lineage>
</organism>
<keyword evidence="1 2" id="KW-0807">Transducer</keyword>
<dbReference type="SUPFAM" id="SSF103190">
    <property type="entry name" value="Sensory domain-like"/>
    <property type="match status" value="1"/>
</dbReference>
<dbReference type="OrthoDB" id="9816519at2"/>
<dbReference type="Proteomes" id="UP000092573">
    <property type="component" value="Chromosome"/>
</dbReference>
<dbReference type="Pfam" id="PF00015">
    <property type="entry name" value="MCPsignal"/>
    <property type="match status" value="1"/>
</dbReference>
<protein>
    <recommendedName>
        <fullName evidence="5">Methyl-accepting transducer domain-containing protein</fullName>
    </recommendedName>
</protein>
<keyword evidence="4" id="KW-0812">Transmembrane</keyword>
<evidence type="ECO:0000256" key="1">
    <source>
        <dbReference type="ARBA" id="ARBA00023224"/>
    </source>
</evidence>
<dbReference type="AlphaFoldDB" id="A0A1B1MZJ4"/>
<evidence type="ECO:0000313" key="7">
    <source>
        <dbReference type="Proteomes" id="UP000092573"/>
    </source>
</evidence>
<dbReference type="PANTHER" id="PTHR32089:SF112">
    <property type="entry name" value="LYSOZYME-LIKE PROTEIN-RELATED"/>
    <property type="match status" value="1"/>
</dbReference>
<evidence type="ECO:0000256" key="3">
    <source>
        <dbReference type="SAM" id="Coils"/>
    </source>
</evidence>
<accession>A0A1B1MZJ4</accession>